<feature type="chain" id="PRO_5011737518" description="Sel1 repeat-containing protein" evidence="1">
    <location>
        <begin position="26"/>
        <end position="237"/>
    </location>
</feature>
<dbReference type="Proteomes" id="UP000199214">
    <property type="component" value="Unassembled WGS sequence"/>
</dbReference>
<dbReference type="RefSeq" id="WP_143051792.1">
    <property type="nucleotide sequence ID" value="NZ_FNZZ01000001.1"/>
</dbReference>
<sequence length="237" mass="25894">MRALRIIGRWLAAAMLIASTAPVQAQAQPEDQQQNAALRRLIRAAKNRPYAALSWHELKLAATNERQAQQLKDALAHSGRSLDDVSEQSMWVDAAAGHPEAIISFYDDNALNHPEDKTRLNTACWARAARGIDLENSISVCDLAIAADRKGYTLLFRGLAELQLGLNIEALRDFDEALGDKQFAAHPFLADAAFGRGIARIRLGDAEGHKDIRAATAANKNVVTNFTDIGITEELSD</sequence>
<dbReference type="SUPFAM" id="SSF48452">
    <property type="entry name" value="TPR-like"/>
    <property type="match status" value="1"/>
</dbReference>
<evidence type="ECO:0000313" key="2">
    <source>
        <dbReference type="EMBL" id="SEK62829.1"/>
    </source>
</evidence>
<evidence type="ECO:0000256" key="1">
    <source>
        <dbReference type="SAM" id="SignalP"/>
    </source>
</evidence>
<protein>
    <recommendedName>
        <fullName evidence="4">Sel1 repeat-containing protein</fullName>
    </recommendedName>
</protein>
<name>A0A1H7IK41_9SPHN</name>
<dbReference type="InterPro" id="IPR011990">
    <property type="entry name" value="TPR-like_helical_dom_sf"/>
</dbReference>
<gene>
    <name evidence="2" type="ORF">SAMN05216382_0794</name>
</gene>
<keyword evidence="3" id="KW-1185">Reference proteome</keyword>
<dbReference type="OrthoDB" id="98874at2"/>
<evidence type="ECO:0000313" key="3">
    <source>
        <dbReference type="Proteomes" id="UP000199214"/>
    </source>
</evidence>
<dbReference type="EMBL" id="FNZZ01000001">
    <property type="protein sequence ID" value="SEK62829.1"/>
    <property type="molecule type" value="Genomic_DNA"/>
</dbReference>
<accession>A0A1H7IK41</accession>
<keyword evidence="1" id="KW-0732">Signal</keyword>
<proteinExistence type="predicted"/>
<dbReference type="AlphaFoldDB" id="A0A1H7IK41"/>
<reference evidence="3" key="1">
    <citation type="submission" date="2016-10" db="EMBL/GenBank/DDBJ databases">
        <authorList>
            <person name="Varghese N."/>
            <person name="Submissions S."/>
        </authorList>
    </citation>
    <scope>NUCLEOTIDE SEQUENCE [LARGE SCALE GENOMIC DNA]</scope>
    <source>
        <strain evidence="3">JS21-1</strain>
    </source>
</reference>
<evidence type="ECO:0008006" key="4">
    <source>
        <dbReference type="Google" id="ProtNLM"/>
    </source>
</evidence>
<dbReference type="STRING" id="1855283.SAMN05216382_0794"/>
<feature type="signal peptide" evidence="1">
    <location>
        <begin position="1"/>
        <end position="25"/>
    </location>
</feature>
<organism evidence="2 3">
    <name type="scientific">Sphingomonas palmae</name>
    <dbReference type="NCBI Taxonomy" id="1855283"/>
    <lineage>
        <taxon>Bacteria</taxon>
        <taxon>Pseudomonadati</taxon>
        <taxon>Pseudomonadota</taxon>
        <taxon>Alphaproteobacteria</taxon>
        <taxon>Sphingomonadales</taxon>
        <taxon>Sphingomonadaceae</taxon>
        <taxon>Sphingomonas</taxon>
    </lineage>
</organism>